<accession>M3AVM5</accession>
<dbReference type="KEGG" id="pfj:MYCFIDRAFT_176490"/>
<keyword evidence="2" id="KW-1185">Reference proteome</keyword>
<protein>
    <submittedName>
        <fullName evidence="1">Uncharacterized protein</fullName>
    </submittedName>
</protein>
<gene>
    <name evidence="1" type="ORF">MYCFIDRAFT_176490</name>
</gene>
<dbReference type="GeneID" id="19333570"/>
<evidence type="ECO:0000313" key="2">
    <source>
        <dbReference type="Proteomes" id="UP000016932"/>
    </source>
</evidence>
<dbReference type="RefSeq" id="XP_007928443.1">
    <property type="nucleotide sequence ID" value="XM_007930252.1"/>
</dbReference>
<dbReference type="Proteomes" id="UP000016932">
    <property type="component" value="Unassembled WGS sequence"/>
</dbReference>
<reference evidence="1 2" key="1">
    <citation type="journal article" date="2012" name="PLoS Pathog.">
        <title>Diverse lifestyles and strategies of plant pathogenesis encoded in the genomes of eighteen Dothideomycetes fungi.</title>
        <authorList>
            <person name="Ohm R.A."/>
            <person name="Feau N."/>
            <person name="Henrissat B."/>
            <person name="Schoch C.L."/>
            <person name="Horwitz B.A."/>
            <person name="Barry K.W."/>
            <person name="Condon B.J."/>
            <person name="Copeland A.C."/>
            <person name="Dhillon B."/>
            <person name="Glaser F."/>
            <person name="Hesse C.N."/>
            <person name="Kosti I."/>
            <person name="LaButti K."/>
            <person name="Lindquist E.A."/>
            <person name="Lucas S."/>
            <person name="Salamov A.A."/>
            <person name="Bradshaw R.E."/>
            <person name="Ciuffetti L."/>
            <person name="Hamelin R.C."/>
            <person name="Kema G.H.J."/>
            <person name="Lawrence C."/>
            <person name="Scott J.A."/>
            <person name="Spatafora J.W."/>
            <person name="Turgeon B.G."/>
            <person name="de Wit P.J.G.M."/>
            <person name="Zhong S."/>
            <person name="Goodwin S.B."/>
            <person name="Grigoriev I.V."/>
        </authorList>
    </citation>
    <scope>NUCLEOTIDE SEQUENCE [LARGE SCALE GENOMIC DNA]</scope>
    <source>
        <strain evidence="1 2">CIRAD86</strain>
    </source>
</reference>
<name>M3AVM5_PSEFD</name>
<dbReference type="VEuPathDB" id="FungiDB:MYCFIDRAFT_176490"/>
<dbReference type="HOGENOM" id="CLU_3143650_0_0_1"/>
<dbReference type="AlphaFoldDB" id="M3AVM5"/>
<organism evidence="1 2">
    <name type="scientific">Pseudocercospora fijiensis (strain CIRAD86)</name>
    <name type="common">Black leaf streak disease fungus</name>
    <name type="synonym">Mycosphaerella fijiensis</name>
    <dbReference type="NCBI Taxonomy" id="383855"/>
    <lineage>
        <taxon>Eukaryota</taxon>
        <taxon>Fungi</taxon>
        <taxon>Dikarya</taxon>
        <taxon>Ascomycota</taxon>
        <taxon>Pezizomycotina</taxon>
        <taxon>Dothideomycetes</taxon>
        <taxon>Dothideomycetidae</taxon>
        <taxon>Mycosphaerellales</taxon>
        <taxon>Mycosphaerellaceae</taxon>
        <taxon>Pseudocercospora</taxon>
    </lineage>
</organism>
<proteinExistence type="predicted"/>
<sequence length="49" mass="5339">MAAFHGVPASILPSTVLLHSLSWDGTAFIHFQDNDYESLYSAIQSALLC</sequence>
<evidence type="ECO:0000313" key="1">
    <source>
        <dbReference type="EMBL" id="EME81188.1"/>
    </source>
</evidence>
<dbReference type="EMBL" id="KB446560">
    <property type="protein sequence ID" value="EME81188.1"/>
    <property type="molecule type" value="Genomic_DNA"/>
</dbReference>